<dbReference type="InterPro" id="IPR004260">
    <property type="entry name" value="Pyr-dimer_DNA_glycosylase"/>
</dbReference>
<name>A0A3A9YYW3_9ACTN</name>
<organism evidence="1 2">
    <name type="scientific">Streptomyces hoynatensis</name>
    <dbReference type="NCBI Taxonomy" id="1141874"/>
    <lineage>
        <taxon>Bacteria</taxon>
        <taxon>Bacillati</taxon>
        <taxon>Actinomycetota</taxon>
        <taxon>Actinomycetes</taxon>
        <taxon>Kitasatosporales</taxon>
        <taxon>Streptomycetaceae</taxon>
        <taxon>Streptomyces</taxon>
    </lineage>
</organism>
<evidence type="ECO:0000313" key="2">
    <source>
        <dbReference type="Proteomes" id="UP000272474"/>
    </source>
</evidence>
<dbReference type="OrthoDB" id="5513015at2"/>
<keyword evidence="2" id="KW-1185">Reference proteome</keyword>
<dbReference type="NCBIfam" id="NF038085">
    <property type="entry name" value="MSMEG_6728_fam"/>
    <property type="match status" value="1"/>
</dbReference>
<evidence type="ECO:0000313" key="1">
    <source>
        <dbReference type="EMBL" id="RKN41203.1"/>
    </source>
</evidence>
<dbReference type="AlphaFoldDB" id="A0A3A9YYW3"/>
<reference evidence="1 2" key="1">
    <citation type="journal article" date="2014" name="Int. J. Syst. Evol. Microbiol.">
        <title>Streptomyces hoynatensis sp. nov., isolated from deep marine sediment.</title>
        <authorList>
            <person name="Veyisoglu A."/>
            <person name="Sahin N."/>
        </authorList>
    </citation>
    <scope>NUCLEOTIDE SEQUENCE [LARGE SCALE GENOMIC DNA]</scope>
    <source>
        <strain evidence="1 2">KCTC 29097</strain>
    </source>
</reference>
<protein>
    <submittedName>
        <fullName evidence="1">Cytoplasmic protein</fullName>
    </submittedName>
</protein>
<accession>A0A3A9YYW3</accession>
<sequence length="163" mass="17951">MQTFLPYPDFAGSAAVLDARRLGKQRVEALQVLRGLTVPGYGWRHHPAVLMWCGYEEALVAYGLAVCRAWTGLGRRDTCAASLVAGFRASRARREVRDQPRLAAAGELPPWLGDAAFHRSHQSALVRKEPGFYGPRFPGVPGDLPYVWPRSDREAPGSRGPRA</sequence>
<proteinExistence type="predicted"/>
<comment type="caution">
    <text evidence="1">The sequence shown here is derived from an EMBL/GenBank/DDBJ whole genome shotgun (WGS) entry which is preliminary data.</text>
</comment>
<dbReference type="Pfam" id="PF03013">
    <property type="entry name" value="Pyr_excise"/>
    <property type="match status" value="1"/>
</dbReference>
<dbReference type="EMBL" id="RBAL01000008">
    <property type="protein sequence ID" value="RKN41203.1"/>
    <property type="molecule type" value="Genomic_DNA"/>
</dbReference>
<dbReference type="Proteomes" id="UP000272474">
    <property type="component" value="Unassembled WGS sequence"/>
</dbReference>
<gene>
    <name evidence="1" type="ORF">D7294_15850</name>
</gene>
<dbReference type="RefSeq" id="WP_120680124.1">
    <property type="nucleotide sequence ID" value="NZ_RBAL01000008.1"/>
</dbReference>